<dbReference type="InterPro" id="IPR000960">
    <property type="entry name" value="Flavin_mOase"/>
</dbReference>
<evidence type="ECO:0000256" key="3">
    <source>
        <dbReference type="ARBA" id="ARBA00022630"/>
    </source>
</evidence>
<evidence type="ECO:0000313" key="8">
    <source>
        <dbReference type="EMBL" id="GEQ12069.1"/>
    </source>
</evidence>
<keyword evidence="8" id="KW-0503">Monooxygenase</keyword>
<keyword evidence="6" id="KW-0560">Oxidoreductase</keyword>
<evidence type="ECO:0000256" key="2">
    <source>
        <dbReference type="ARBA" id="ARBA00010139"/>
    </source>
</evidence>
<dbReference type="EMBL" id="BKBA01000002">
    <property type="protein sequence ID" value="GEQ12069.1"/>
    <property type="molecule type" value="Genomic_DNA"/>
</dbReference>
<dbReference type="SUPFAM" id="SSF51905">
    <property type="entry name" value="FAD/NAD(P)-binding domain"/>
    <property type="match status" value="2"/>
</dbReference>
<dbReference type="GO" id="GO:0004499">
    <property type="term" value="F:N,N-dimethylaniline monooxygenase activity"/>
    <property type="evidence" value="ECO:0007669"/>
    <property type="project" value="InterPro"/>
</dbReference>
<evidence type="ECO:0000256" key="5">
    <source>
        <dbReference type="ARBA" id="ARBA00022857"/>
    </source>
</evidence>
<sequence length="480" mass="52715">MIAAMAYLVKQRHRAPAVTTPVPTDPSLPRACVIGAGSSGIAAAKALAEAGVPFDWFEQGSVVGGNWVLDNPNGQSACYETLEINTSCPRMAYSDFPMPADYPAYARHDQVAAYFDAYVDHFALRDRITFETTVVEVAREPDGSWTVRTDGPDGTRTRTYDAVLVANGHHWDPRWPDPAYPGTFDGEQIHAHDYRSADQLRGRDVVVVGSGNSALDISVEAGRVARSAVLSQRRGQWVLRKYLLGRPSDQAALPGWLPWWATALRLRIGALTSGNVARLGLPQPEHKPGQSHPVQSEGIREALRSGAVTPKPAIERLEGDRVVFVDGTSAPADLIVWATGYKVSFPFLDPSLLAAPDNELPLWKRTVHPDLPGLYFIGLLQPVGAVMPLAEAQGVWVAETLAGRYTPPPADEVRRQMAADHERNRRQFYASPRHTMEVDFDHYLWDLERERRRGASRATTSRMPVVPVPGSPDDISGSRP</sequence>
<evidence type="ECO:0000256" key="7">
    <source>
        <dbReference type="SAM" id="MobiDB-lite"/>
    </source>
</evidence>
<dbReference type="InterPro" id="IPR036188">
    <property type="entry name" value="FAD/NAD-bd_sf"/>
</dbReference>
<dbReference type="PIRSF" id="PIRSF000332">
    <property type="entry name" value="FMO"/>
    <property type="match status" value="1"/>
</dbReference>
<reference evidence="8 9" key="1">
    <citation type="submission" date="2019-07" db="EMBL/GenBank/DDBJ databases">
        <title>Whole genome shotgun sequence of Knoellia locipacati NBRC 109775.</title>
        <authorList>
            <person name="Hosoyama A."/>
            <person name="Uohara A."/>
            <person name="Ohji S."/>
            <person name="Ichikawa N."/>
        </authorList>
    </citation>
    <scope>NUCLEOTIDE SEQUENCE [LARGE SCALE GENOMIC DNA]</scope>
    <source>
        <strain evidence="8 9">NBRC 109775</strain>
    </source>
</reference>
<dbReference type="Proteomes" id="UP000321793">
    <property type="component" value="Unassembled WGS sequence"/>
</dbReference>
<organism evidence="8 9">
    <name type="scientific">Knoellia locipacati</name>
    <dbReference type="NCBI Taxonomy" id="882824"/>
    <lineage>
        <taxon>Bacteria</taxon>
        <taxon>Bacillati</taxon>
        <taxon>Actinomycetota</taxon>
        <taxon>Actinomycetes</taxon>
        <taxon>Micrococcales</taxon>
        <taxon>Intrasporangiaceae</taxon>
        <taxon>Knoellia</taxon>
    </lineage>
</organism>
<gene>
    <name evidence="8" type="ORF">KLO01_01160</name>
</gene>
<evidence type="ECO:0000256" key="6">
    <source>
        <dbReference type="ARBA" id="ARBA00023002"/>
    </source>
</evidence>
<proteinExistence type="inferred from homology"/>
<evidence type="ECO:0000256" key="1">
    <source>
        <dbReference type="ARBA" id="ARBA00009183"/>
    </source>
</evidence>
<comment type="caution">
    <text evidence="8">The sequence shown here is derived from an EMBL/GenBank/DDBJ whole genome shotgun (WGS) entry which is preliminary data.</text>
</comment>
<name>A0A512SVT7_9MICO</name>
<dbReference type="Gene3D" id="3.50.50.60">
    <property type="entry name" value="FAD/NAD(P)-binding domain"/>
    <property type="match status" value="1"/>
</dbReference>
<protein>
    <submittedName>
        <fullName evidence="8">Monooxygenase</fullName>
    </submittedName>
</protein>
<dbReference type="PRINTS" id="PR00370">
    <property type="entry name" value="FMOXYGENASE"/>
</dbReference>
<dbReference type="Pfam" id="PF00743">
    <property type="entry name" value="FMO-like"/>
    <property type="match status" value="1"/>
</dbReference>
<keyword evidence="4" id="KW-0274">FAD</keyword>
<accession>A0A512SVT7</accession>
<dbReference type="InterPro" id="IPR050346">
    <property type="entry name" value="FMO-like"/>
</dbReference>
<dbReference type="PANTHER" id="PTHR23023">
    <property type="entry name" value="DIMETHYLANILINE MONOOXYGENASE"/>
    <property type="match status" value="1"/>
</dbReference>
<dbReference type="GO" id="GO:0050661">
    <property type="term" value="F:NADP binding"/>
    <property type="evidence" value="ECO:0007669"/>
    <property type="project" value="InterPro"/>
</dbReference>
<evidence type="ECO:0000313" key="9">
    <source>
        <dbReference type="Proteomes" id="UP000321793"/>
    </source>
</evidence>
<comment type="similarity">
    <text evidence="1">Belongs to the FMO family.</text>
</comment>
<keyword evidence="3" id="KW-0285">Flavoprotein</keyword>
<evidence type="ECO:0000256" key="4">
    <source>
        <dbReference type="ARBA" id="ARBA00022827"/>
    </source>
</evidence>
<dbReference type="GO" id="GO:0050660">
    <property type="term" value="F:flavin adenine dinucleotide binding"/>
    <property type="evidence" value="ECO:0007669"/>
    <property type="project" value="InterPro"/>
</dbReference>
<comment type="similarity">
    <text evidence="2">Belongs to the FAD-binding monooxygenase family.</text>
</comment>
<dbReference type="InterPro" id="IPR020946">
    <property type="entry name" value="Flavin_mOase-like"/>
</dbReference>
<keyword evidence="5" id="KW-0521">NADP</keyword>
<feature type="region of interest" description="Disordered" evidence="7">
    <location>
        <begin position="454"/>
        <end position="480"/>
    </location>
</feature>
<dbReference type="AlphaFoldDB" id="A0A512SVT7"/>
<keyword evidence="9" id="KW-1185">Reference proteome</keyword>